<evidence type="ECO:0000256" key="1">
    <source>
        <dbReference type="SAM" id="MobiDB-lite"/>
    </source>
</evidence>
<organism evidence="4 5">
    <name type="scientific">Pseudoalteromonas caenipelagi</name>
    <dbReference type="NCBI Taxonomy" id="2726988"/>
    <lineage>
        <taxon>Bacteria</taxon>
        <taxon>Pseudomonadati</taxon>
        <taxon>Pseudomonadota</taxon>
        <taxon>Gammaproteobacteria</taxon>
        <taxon>Alteromonadales</taxon>
        <taxon>Pseudoalteromonadaceae</taxon>
        <taxon>Pseudoalteromonas</taxon>
    </lineage>
</organism>
<gene>
    <name evidence="4" type="ORF">HG263_15890</name>
</gene>
<evidence type="ECO:0000256" key="2">
    <source>
        <dbReference type="SAM" id="Phobius"/>
    </source>
</evidence>
<evidence type="ECO:0000259" key="3">
    <source>
        <dbReference type="Pfam" id="PF13464"/>
    </source>
</evidence>
<reference evidence="4 5" key="1">
    <citation type="submission" date="2020-04" db="EMBL/GenBank/DDBJ databases">
        <title>Pseudoalteromonas caenipelagi sp. nov., isolated from a tidal flat.</title>
        <authorList>
            <person name="Park S."/>
            <person name="Yoon J.-H."/>
        </authorList>
    </citation>
    <scope>NUCLEOTIDE SEQUENCE [LARGE SCALE GENOMIC DNA]</scope>
    <source>
        <strain evidence="4 5">JBTF-M23</strain>
    </source>
</reference>
<feature type="transmembrane region" description="Helical" evidence="2">
    <location>
        <begin position="111"/>
        <end position="131"/>
    </location>
</feature>
<dbReference type="Pfam" id="PF13464">
    <property type="entry name" value="RodZ_C"/>
    <property type="match status" value="1"/>
</dbReference>
<feature type="compositionally biased region" description="Low complexity" evidence="1">
    <location>
        <begin position="171"/>
        <end position="185"/>
    </location>
</feature>
<comment type="caution">
    <text evidence="4">The sequence shown here is derived from an EMBL/GenBank/DDBJ whole genome shotgun (WGS) entry which is preliminary data.</text>
</comment>
<accession>A0A849VJN8</accession>
<evidence type="ECO:0000313" key="5">
    <source>
        <dbReference type="Proteomes" id="UP000586305"/>
    </source>
</evidence>
<dbReference type="InterPro" id="IPR010982">
    <property type="entry name" value="Lambda_DNA-bd_dom_sf"/>
</dbReference>
<dbReference type="RefSeq" id="WP_171627068.1">
    <property type="nucleotide sequence ID" value="NZ_JABBPG010000007.1"/>
</dbReference>
<keyword evidence="2" id="KW-0812">Transmembrane</keyword>
<dbReference type="Proteomes" id="UP000586305">
    <property type="component" value="Unassembled WGS sequence"/>
</dbReference>
<feature type="region of interest" description="Disordered" evidence="1">
    <location>
        <begin position="161"/>
        <end position="193"/>
    </location>
</feature>
<dbReference type="GO" id="GO:0003677">
    <property type="term" value="F:DNA binding"/>
    <property type="evidence" value="ECO:0007669"/>
    <property type="project" value="InterPro"/>
</dbReference>
<proteinExistence type="predicted"/>
<protein>
    <submittedName>
        <fullName evidence="4">DUF4115 domain-containing protein</fullName>
    </submittedName>
</protein>
<dbReference type="AlphaFoldDB" id="A0A849VJN8"/>
<dbReference type="PANTHER" id="PTHR34475:SF1">
    <property type="entry name" value="CYTOSKELETON PROTEIN RODZ"/>
    <property type="match status" value="1"/>
</dbReference>
<keyword evidence="5" id="KW-1185">Reference proteome</keyword>
<name>A0A849VJN8_9GAMM</name>
<dbReference type="InterPro" id="IPR050400">
    <property type="entry name" value="Bact_Cytoskel_RodZ"/>
</dbReference>
<evidence type="ECO:0000313" key="4">
    <source>
        <dbReference type="EMBL" id="NOU52014.1"/>
    </source>
</evidence>
<dbReference type="EMBL" id="JABBPG010000007">
    <property type="protein sequence ID" value="NOU52014.1"/>
    <property type="molecule type" value="Genomic_DNA"/>
</dbReference>
<keyword evidence="2" id="KW-0472">Membrane</keyword>
<dbReference type="PANTHER" id="PTHR34475">
    <property type="match status" value="1"/>
</dbReference>
<sequence length="305" mass="33631">MKQENIEMEEQVPTIGQSFQTARIAAGMSVEDVSQRLKLTALQVTKLEQDDYQDLGPVTFIRGYIKSYSALLGIDAQQLLALMDAPKAPEPTKRMQSFSRRTEKEASDNRLMIFSYLILALVLGSSGIWFWQTNDSSTDANLSPSTTTNAQPLGEQPIGVESESTKQLDIDSFSSNDTSSQVSTSAADSESINNQTTLLDESVEPVQTDEMTVVEVVEEKKDPSISTVVMRFSDDSWVEIFDATQERIAFGVKKAGYTMTVSGKAPFSIVLGKHQVVEVELDGQLIDLSSLPRNRLAKFKLPLAE</sequence>
<feature type="domain" description="Cytoskeleton protein RodZ-like C-terminal" evidence="3">
    <location>
        <begin position="229"/>
        <end position="300"/>
    </location>
</feature>
<dbReference type="Pfam" id="PF13413">
    <property type="entry name" value="HTH_25"/>
    <property type="match status" value="1"/>
</dbReference>
<dbReference type="InterPro" id="IPR025194">
    <property type="entry name" value="RodZ-like_C"/>
</dbReference>
<dbReference type="Gene3D" id="1.10.260.40">
    <property type="entry name" value="lambda repressor-like DNA-binding domains"/>
    <property type="match status" value="1"/>
</dbReference>
<keyword evidence="2" id="KW-1133">Transmembrane helix</keyword>